<evidence type="ECO:0000313" key="1">
    <source>
        <dbReference type="EMBL" id="CBK80893.1"/>
    </source>
</evidence>
<sequence length="131" mass="15016">MQIYLIENMDRSIYFITDTCEDLGDVANEHPEETWIVRPIKMKISNIDKFRTEYIQSEVEKIEPCVVNVLKNKHHIVHSPADLVHSIAESAYSKSKDGVDISCAIDETIEDDERIAKAKSVLDKIVIRKNS</sequence>
<dbReference type="KEGG" id="cct:CC1_21960"/>
<proteinExistence type="predicted"/>
<dbReference type="RefSeq" id="WP_015514461.1">
    <property type="nucleotide sequence ID" value="NC_021009.1"/>
</dbReference>
<name>D4J972_9FIRM</name>
<reference evidence="1 2" key="1">
    <citation type="submission" date="2010-03" db="EMBL/GenBank/DDBJ databases">
        <title>The genome sequence of Coprococcus catus GD/7.</title>
        <authorList>
            <consortium name="metaHIT consortium -- http://www.metahit.eu/"/>
            <person name="Pajon A."/>
            <person name="Turner K."/>
            <person name="Parkhill J."/>
            <person name="Duncan S."/>
            <person name="Flint H."/>
        </authorList>
    </citation>
    <scope>NUCLEOTIDE SEQUENCE [LARGE SCALE GENOMIC DNA]</scope>
    <source>
        <strain evidence="1 2">GD/7</strain>
    </source>
</reference>
<dbReference type="HOGENOM" id="CLU_1924019_0_0_9"/>
<protein>
    <submittedName>
        <fullName evidence="1">Uncharacterized protein</fullName>
    </submittedName>
</protein>
<evidence type="ECO:0000313" key="2">
    <source>
        <dbReference type="Proteomes" id="UP000008798"/>
    </source>
</evidence>
<dbReference type="AlphaFoldDB" id="D4J972"/>
<dbReference type="Proteomes" id="UP000008798">
    <property type="component" value="Chromosome"/>
</dbReference>
<organism evidence="1 2">
    <name type="scientific">Coprococcus catus GD/7</name>
    <dbReference type="NCBI Taxonomy" id="717962"/>
    <lineage>
        <taxon>Bacteria</taxon>
        <taxon>Bacillati</taxon>
        <taxon>Bacillota</taxon>
        <taxon>Clostridia</taxon>
        <taxon>Lachnospirales</taxon>
        <taxon>Lachnospiraceae</taxon>
        <taxon>Coprococcus</taxon>
    </lineage>
</organism>
<accession>D4J972</accession>
<dbReference type="EMBL" id="FP929038">
    <property type="protein sequence ID" value="CBK80893.1"/>
    <property type="molecule type" value="Genomic_DNA"/>
</dbReference>
<reference evidence="1 2" key="2">
    <citation type="submission" date="2010-03" db="EMBL/GenBank/DDBJ databases">
        <authorList>
            <person name="Pajon A."/>
        </authorList>
    </citation>
    <scope>NUCLEOTIDE SEQUENCE [LARGE SCALE GENOMIC DNA]</scope>
    <source>
        <strain evidence="1 2">GD/7</strain>
    </source>
</reference>
<gene>
    <name evidence="1" type="ORF">CC1_21960</name>
</gene>